<reference evidence="2" key="2">
    <citation type="submission" date="2015-01" db="EMBL/GenBank/DDBJ databases">
        <title>Evolutionary Origins and Diversification of the Mycorrhizal Mutualists.</title>
        <authorList>
            <consortium name="DOE Joint Genome Institute"/>
            <consortium name="Mycorrhizal Genomics Consortium"/>
            <person name="Kohler A."/>
            <person name="Kuo A."/>
            <person name="Nagy L.G."/>
            <person name="Floudas D."/>
            <person name="Copeland A."/>
            <person name="Barry K.W."/>
            <person name="Cichocki N."/>
            <person name="Veneault-Fourrey C."/>
            <person name="LaButti K."/>
            <person name="Lindquist E.A."/>
            <person name="Lipzen A."/>
            <person name="Lundell T."/>
            <person name="Morin E."/>
            <person name="Murat C."/>
            <person name="Riley R."/>
            <person name="Ohm R."/>
            <person name="Sun H."/>
            <person name="Tunlid A."/>
            <person name="Henrissat B."/>
            <person name="Grigoriev I.V."/>
            <person name="Hibbett D.S."/>
            <person name="Martin F."/>
        </authorList>
    </citation>
    <scope>NUCLEOTIDE SEQUENCE [LARGE SCALE GENOMIC DNA]</scope>
    <source>
        <strain evidence="2">Ve08.2h10</strain>
    </source>
</reference>
<dbReference type="HOGENOM" id="CLU_2688554_0_0_1"/>
<accession>A0A0D0DKX6</accession>
<name>A0A0D0DKX6_9AGAM</name>
<sequence length="74" mass="7783">MCLYETDRQSALAVRGVPRIIQPPVATPSASYTRSFLISNSGSPDGVGPQPGAFSKIAVSRGSLTLSDLLLLSY</sequence>
<keyword evidence="2" id="KW-1185">Reference proteome</keyword>
<protein>
    <submittedName>
        <fullName evidence="1">Uncharacterized protein</fullName>
    </submittedName>
</protein>
<dbReference type="EMBL" id="KN825631">
    <property type="protein sequence ID" value="KIK82394.1"/>
    <property type="molecule type" value="Genomic_DNA"/>
</dbReference>
<organism evidence="1 2">
    <name type="scientific">Paxillus rubicundulus Ve08.2h10</name>
    <dbReference type="NCBI Taxonomy" id="930991"/>
    <lineage>
        <taxon>Eukaryota</taxon>
        <taxon>Fungi</taxon>
        <taxon>Dikarya</taxon>
        <taxon>Basidiomycota</taxon>
        <taxon>Agaricomycotina</taxon>
        <taxon>Agaricomycetes</taxon>
        <taxon>Agaricomycetidae</taxon>
        <taxon>Boletales</taxon>
        <taxon>Paxilineae</taxon>
        <taxon>Paxillaceae</taxon>
        <taxon>Paxillus</taxon>
    </lineage>
</organism>
<dbReference type="Proteomes" id="UP000054538">
    <property type="component" value="Unassembled WGS sequence"/>
</dbReference>
<evidence type="ECO:0000313" key="2">
    <source>
        <dbReference type="Proteomes" id="UP000054538"/>
    </source>
</evidence>
<dbReference type="AlphaFoldDB" id="A0A0D0DKX6"/>
<gene>
    <name evidence="1" type="ORF">PAXRUDRAFT_832232</name>
</gene>
<evidence type="ECO:0000313" key="1">
    <source>
        <dbReference type="EMBL" id="KIK82394.1"/>
    </source>
</evidence>
<proteinExistence type="predicted"/>
<dbReference type="InParanoid" id="A0A0D0DKX6"/>
<reference evidence="1 2" key="1">
    <citation type="submission" date="2014-04" db="EMBL/GenBank/DDBJ databases">
        <authorList>
            <consortium name="DOE Joint Genome Institute"/>
            <person name="Kuo A."/>
            <person name="Kohler A."/>
            <person name="Jargeat P."/>
            <person name="Nagy L.G."/>
            <person name="Floudas D."/>
            <person name="Copeland A."/>
            <person name="Barry K.W."/>
            <person name="Cichocki N."/>
            <person name="Veneault-Fourrey C."/>
            <person name="LaButti K."/>
            <person name="Lindquist E.A."/>
            <person name="Lipzen A."/>
            <person name="Lundell T."/>
            <person name="Morin E."/>
            <person name="Murat C."/>
            <person name="Sun H."/>
            <person name="Tunlid A."/>
            <person name="Henrissat B."/>
            <person name="Grigoriev I.V."/>
            <person name="Hibbett D.S."/>
            <person name="Martin F."/>
            <person name="Nordberg H.P."/>
            <person name="Cantor M.N."/>
            <person name="Hua S.X."/>
        </authorList>
    </citation>
    <scope>NUCLEOTIDE SEQUENCE [LARGE SCALE GENOMIC DNA]</scope>
    <source>
        <strain evidence="1 2">Ve08.2h10</strain>
    </source>
</reference>